<reference evidence="3 4" key="1">
    <citation type="submission" date="2016-09" db="EMBL/GenBank/DDBJ databases">
        <title>Rhizobium sp. nov., a novel species isolated from the rice rhizosphere.</title>
        <authorList>
            <person name="Zhao J."/>
            <person name="Zhang X."/>
        </authorList>
    </citation>
    <scope>NUCLEOTIDE SEQUENCE [LARGE SCALE GENOMIC DNA]</scope>
    <source>
        <strain evidence="3 4">1.7048</strain>
    </source>
</reference>
<dbReference type="PANTHER" id="PTHR30231:SF37">
    <property type="entry name" value="EXODEOXYRIBONUCLEASE 10"/>
    <property type="match status" value="1"/>
</dbReference>
<dbReference type="InterPro" id="IPR012337">
    <property type="entry name" value="RNaseH-like_sf"/>
</dbReference>
<evidence type="ECO:0000259" key="2">
    <source>
        <dbReference type="SMART" id="SM00479"/>
    </source>
</evidence>
<accession>A0A1Q9B1M9</accession>
<feature type="region of interest" description="Disordered" evidence="1">
    <location>
        <begin position="243"/>
        <end position="263"/>
    </location>
</feature>
<dbReference type="GO" id="GO:0003676">
    <property type="term" value="F:nucleic acid binding"/>
    <property type="evidence" value="ECO:0007669"/>
    <property type="project" value="InterPro"/>
</dbReference>
<keyword evidence="4" id="KW-1185">Reference proteome</keyword>
<evidence type="ECO:0000256" key="1">
    <source>
        <dbReference type="SAM" id="MobiDB-lite"/>
    </source>
</evidence>
<dbReference type="EMBL" id="MKIP01000029">
    <property type="protein sequence ID" value="OLP61935.1"/>
    <property type="molecule type" value="Genomic_DNA"/>
</dbReference>
<dbReference type="RefSeq" id="WP_075625954.1">
    <property type="nucleotide sequence ID" value="NZ_FOAM01000005.1"/>
</dbReference>
<protein>
    <submittedName>
        <fullName evidence="3">DNA polymerase III subunit epsilon</fullName>
    </submittedName>
</protein>
<comment type="caution">
    <text evidence="3">The sequence shown here is derived from an EMBL/GenBank/DDBJ whole genome shotgun (WGS) entry which is preliminary data.</text>
</comment>
<dbReference type="InterPro" id="IPR013520">
    <property type="entry name" value="Ribonucl_H"/>
</dbReference>
<dbReference type="SUPFAM" id="SSF53098">
    <property type="entry name" value="Ribonuclease H-like"/>
    <property type="match status" value="1"/>
</dbReference>
<dbReference type="InterPro" id="IPR036397">
    <property type="entry name" value="RNaseH_sf"/>
</dbReference>
<sequence>MTDISSRSTVLTLAMPPSCIRVVDLETAGNGRSDVCEIGWQDVVLGADGQWFVSADRGAIFVNPGHPITPETMAIHHIQEEQVAGAPFWSEAAPRILRPDHPLAALAAHRAAFEQRYCTPRLTGGTPWICTWKCALRVWPELPRFSNQMLRYLRKPKGLEHEIGLPAHRAMPDAYVTAHHLRDLLNAASLDQLLAWSSEPGLLPRVPAGPYRGKSWDRLSTEALAAFLDDRDVDLRFSARMELERRGGSSRPAEGEPDQGSLL</sequence>
<dbReference type="Proteomes" id="UP000186364">
    <property type="component" value="Unassembled WGS sequence"/>
</dbReference>
<dbReference type="CDD" id="cd06127">
    <property type="entry name" value="DEDDh"/>
    <property type="match status" value="1"/>
</dbReference>
<evidence type="ECO:0000313" key="4">
    <source>
        <dbReference type="Proteomes" id="UP000186364"/>
    </source>
</evidence>
<dbReference type="PANTHER" id="PTHR30231">
    <property type="entry name" value="DNA POLYMERASE III SUBUNIT EPSILON"/>
    <property type="match status" value="1"/>
</dbReference>
<dbReference type="GO" id="GO:0045004">
    <property type="term" value="P:DNA replication proofreading"/>
    <property type="evidence" value="ECO:0007669"/>
    <property type="project" value="TreeGrafter"/>
</dbReference>
<gene>
    <name evidence="3" type="ORF">BJF93_07355</name>
</gene>
<dbReference type="GO" id="GO:0005829">
    <property type="term" value="C:cytosol"/>
    <property type="evidence" value="ECO:0007669"/>
    <property type="project" value="TreeGrafter"/>
</dbReference>
<dbReference type="SMART" id="SM00479">
    <property type="entry name" value="EXOIII"/>
    <property type="match status" value="1"/>
</dbReference>
<dbReference type="Gene3D" id="3.30.420.10">
    <property type="entry name" value="Ribonuclease H-like superfamily/Ribonuclease H"/>
    <property type="match status" value="1"/>
</dbReference>
<name>A0A1Q9B1M9_9HYPH</name>
<organism evidence="3 4">
    <name type="scientific">Xaviernesmea oryzae</name>
    <dbReference type="NCBI Taxonomy" id="464029"/>
    <lineage>
        <taxon>Bacteria</taxon>
        <taxon>Pseudomonadati</taxon>
        <taxon>Pseudomonadota</taxon>
        <taxon>Alphaproteobacteria</taxon>
        <taxon>Hyphomicrobiales</taxon>
        <taxon>Rhizobiaceae</taxon>
        <taxon>Rhizobium/Agrobacterium group</taxon>
        <taxon>Xaviernesmea</taxon>
    </lineage>
</organism>
<proteinExistence type="predicted"/>
<evidence type="ECO:0000313" key="3">
    <source>
        <dbReference type="EMBL" id="OLP61935.1"/>
    </source>
</evidence>
<dbReference type="GO" id="GO:0008408">
    <property type="term" value="F:3'-5' exonuclease activity"/>
    <property type="evidence" value="ECO:0007669"/>
    <property type="project" value="TreeGrafter"/>
</dbReference>
<dbReference type="AlphaFoldDB" id="A0A1Q9B1M9"/>
<feature type="domain" description="Exonuclease" evidence="2">
    <location>
        <begin position="19"/>
        <end position="190"/>
    </location>
</feature>